<keyword evidence="2" id="KW-1185">Reference proteome</keyword>
<name>A0A4C1VDL5_EUMVA</name>
<organism evidence="1 2">
    <name type="scientific">Eumeta variegata</name>
    <name type="common">Bagworm moth</name>
    <name type="synonym">Eumeta japonica</name>
    <dbReference type="NCBI Taxonomy" id="151549"/>
    <lineage>
        <taxon>Eukaryota</taxon>
        <taxon>Metazoa</taxon>
        <taxon>Ecdysozoa</taxon>
        <taxon>Arthropoda</taxon>
        <taxon>Hexapoda</taxon>
        <taxon>Insecta</taxon>
        <taxon>Pterygota</taxon>
        <taxon>Neoptera</taxon>
        <taxon>Endopterygota</taxon>
        <taxon>Lepidoptera</taxon>
        <taxon>Glossata</taxon>
        <taxon>Ditrysia</taxon>
        <taxon>Tineoidea</taxon>
        <taxon>Psychidae</taxon>
        <taxon>Oiketicinae</taxon>
        <taxon>Eumeta</taxon>
    </lineage>
</organism>
<accession>A0A4C1VDL5</accession>
<protein>
    <submittedName>
        <fullName evidence="1">Uncharacterized protein</fullName>
    </submittedName>
</protein>
<dbReference type="Proteomes" id="UP000299102">
    <property type="component" value="Unassembled WGS sequence"/>
</dbReference>
<gene>
    <name evidence="1" type="ORF">EVAR_82649_1</name>
</gene>
<evidence type="ECO:0000313" key="1">
    <source>
        <dbReference type="EMBL" id="GBP35715.1"/>
    </source>
</evidence>
<proteinExistence type="predicted"/>
<reference evidence="1 2" key="1">
    <citation type="journal article" date="2019" name="Commun. Biol.">
        <title>The bagworm genome reveals a unique fibroin gene that provides high tensile strength.</title>
        <authorList>
            <person name="Kono N."/>
            <person name="Nakamura H."/>
            <person name="Ohtoshi R."/>
            <person name="Tomita M."/>
            <person name="Numata K."/>
            <person name="Arakawa K."/>
        </authorList>
    </citation>
    <scope>NUCLEOTIDE SEQUENCE [LARGE SCALE GENOMIC DNA]</scope>
</reference>
<dbReference type="AlphaFoldDB" id="A0A4C1VDL5"/>
<comment type="caution">
    <text evidence="1">The sequence shown here is derived from an EMBL/GenBank/DDBJ whole genome shotgun (WGS) entry which is preliminary data.</text>
</comment>
<evidence type="ECO:0000313" key="2">
    <source>
        <dbReference type="Proteomes" id="UP000299102"/>
    </source>
</evidence>
<dbReference type="EMBL" id="BGZK01000308">
    <property type="protein sequence ID" value="GBP35715.1"/>
    <property type="molecule type" value="Genomic_DNA"/>
</dbReference>
<sequence>MIKLTKPVIHSGFQWCFIPKVEIHHKLRYLSRADPVRPKRSMVTNARRLEIANDDCHRNRSLGVLPEARI</sequence>